<reference evidence="1 2" key="1">
    <citation type="submission" date="2018-06" db="EMBL/GenBank/DDBJ databases">
        <authorList>
            <consortium name="Pathogen Informatics"/>
            <person name="Doyle S."/>
        </authorList>
    </citation>
    <scope>NUCLEOTIDE SEQUENCE [LARGE SCALE GENOMIC DNA]</scope>
    <source>
        <strain evidence="1 2">NCTC10476</strain>
    </source>
</reference>
<keyword evidence="2" id="KW-1185">Reference proteome</keyword>
<evidence type="ECO:0000313" key="1">
    <source>
        <dbReference type="EMBL" id="SUQ37442.1"/>
    </source>
</evidence>
<dbReference type="Proteomes" id="UP000255169">
    <property type="component" value="Unassembled WGS sequence"/>
</dbReference>
<dbReference type="RefSeq" id="WP_038251890.1">
    <property type="nucleotide sequence ID" value="NZ_CCYO01000042.1"/>
</dbReference>
<name>A0A380SAE3_YERRU</name>
<organism evidence="1 2">
    <name type="scientific">Yersinia ruckeri</name>
    <dbReference type="NCBI Taxonomy" id="29486"/>
    <lineage>
        <taxon>Bacteria</taxon>
        <taxon>Pseudomonadati</taxon>
        <taxon>Pseudomonadota</taxon>
        <taxon>Gammaproteobacteria</taxon>
        <taxon>Enterobacterales</taxon>
        <taxon>Yersiniaceae</taxon>
        <taxon>Yersinia</taxon>
    </lineage>
</organism>
<evidence type="ECO:0000313" key="2">
    <source>
        <dbReference type="Proteomes" id="UP000255169"/>
    </source>
</evidence>
<gene>
    <name evidence="1" type="ORF">NCTC10476_03570</name>
</gene>
<dbReference type="AlphaFoldDB" id="A0A380SAE3"/>
<protein>
    <submittedName>
        <fullName evidence="1">Uncharacterized protein</fullName>
    </submittedName>
</protein>
<accession>A0A380SAE3</accession>
<dbReference type="GeneID" id="66881291"/>
<dbReference type="EMBL" id="UHJG01000003">
    <property type="protein sequence ID" value="SUQ37442.1"/>
    <property type="molecule type" value="Genomic_DNA"/>
</dbReference>
<proteinExistence type="predicted"/>
<sequence>MPVNKVLVVKRLKEISGFSPCDSTERDSWELEANELLRLCGLKGIHIRTVVMLSRHKTTITPEESNLISWKSFIEALSRVITQMDKDVAVEKKYDNHK</sequence>